<feature type="non-terminal residue" evidence="1">
    <location>
        <position position="1"/>
    </location>
</feature>
<accession>X1SK78</accession>
<gene>
    <name evidence="1" type="ORF">S06H3_65385</name>
</gene>
<proteinExistence type="predicted"/>
<reference evidence="1" key="1">
    <citation type="journal article" date="2014" name="Front. Microbiol.">
        <title>High frequency of phylogenetically diverse reductive dehalogenase-homologous genes in deep subseafloor sedimentary metagenomes.</title>
        <authorList>
            <person name="Kawai M."/>
            <person name="Futagami T."/>
            <person name="Toyoda A."/>
            <person name="Takaki Y."/>
            <person name="Nishi S."/>
            <person name="Hori S."/>
            <person name="Arai W."/>
            <person name="Tsubouchi T."/>
            <person name="Morono Y."/>
            <person name="Uchiyama I."/>
            <person name="Ito T."/>
            <person name="Fujiyama A."/>
            <person name="Inagaki F."/>
            <person name="Takami H."/>
        </authorList>
    </citation>
    <scope>NUCLEOTIDE SEQUENCE</scope>
    <source>
        <strain evidence="1">Expedition CK06-06</strain>
    </source>
</reference>
<feature type="non-terminal residue" evidence="1">
    <location>
        <position position="97"/>
    </location>
</feature>
<name>X1SK78_9ZZZZ</name>
<protein>
    <submittedName>
        <fullName evidence="1">Uncharacterized protein</fullName>
    </submittedName>
</protein>
<dbReference type="EMBL" id="BARV01044005">
    <property type="protein sequence ID" value="GAI68189.1"/>
    <property type="molecule type" value="Genomic_DNA"/>
</dbReference>
<dbReference type="AlphaFoldDB" id="X1SK78"/>
<evidence type="ECO:0000313" key="1">
    <source>
        <dbReference type="EMBL" id="GAI68189.1"/>
    </source>
</evidence>
<sequence>VNRVAGNVMSYSAVGAADMAITDPAGVGEDQVWGMLAENIDNDAYGYMLVKGGTYSLDATNAGGAILLGSFLCSEAGNRARLAAADDMAFAIALEAG</sequence>
<comment type="caution">
    <text evidence="1">The sequence shown here is derived from an EMBL/GenBank/DDBJ whole genome shotgun (WGS) entry which is preliminary data.</text>
</comment>
<organism evidence="1">
    <name type="scientific">marine sediment metagenome</name>
    <dbReference type="NCBI Taxonomy" id="412755"/>
    <lineage>
        <taxon>unclassified sequences</taxon>
        <taxon>metagenomes</taxon>
        <taxon>ecological metagenomes</taxon>
    </lineage>
</organism>